<dbReference type="EMBL" id="WSEL01000003">
    <property type="protein sequence ID" value="MVQ28360.1"/>
    <property type="molecule type" value="Genomic_DNA"/>
</dbReference>
<gene>
    <name evidence="1" type="ORF">GON04_02785</name>
</gene>
<evidence type="ECO:0000313" key="2">
    <source>
        <dbReference type="Proteomes" id="UP000469385"/>
    </source>
</evidence>
<accession>A0A6N8IPZ1</accession>
<comment type="caution">
    <text evidence="1">The sequence shown here is derived from an EMBL/GenBank/DDBJ whole genome shotgun (WGS) entry which is preliminary data.</text>
</comment>
<organism evidence="1 2">
    <name type="scientific">Ramlibacter pinisoli</name>
    <dbReference type="NCBI Taxonomy" id="2682844"/>
    <lineage>
        <taxon>Bacteria</taxon>
        <taxon>Pseudomonadati</taxon>
        <taxon>Pseudomonadota</taxon>
        <taxon>Betaproteobacteria</taxon>
        <taxon>Burkholderiales</taxon>
        <taxon>Comamonadaceae</taxon>
        <taxon>Ramlibacter</taxon>
    </lineage>
</organism>
<sequence length="271" mass="29514">MPEPSLDFDPALIVAPFRMQPGLRRLPTGAPQLTALDPASRLFAEKRRVVVAGAARHAVPGFDPGPAMAALAAQARDQGLAWPADDRPELAFEEDFAVLDGATGSLPWLSVCVPSHWAPEDKLGLDFAALHGHVADNTLLLAAGPQLVELATSGERWERHVWTLTPSPRHDQHPRRHGREPWPAGMDPEAFAQATWLRAERQTFLPVGGGTRQAVFTIRVMLARLQDAIATPDDSRRLHDALASMTPAVLAYKGLAAAREPLLRWLSSRMA</sequence>
<dbReference type="AlphaFoldDB" id="A0A6N8IPZ1"/>
<evidence type="ECO:0000313" key="1">
    <source>
        <dbReference type="EMBL" id="MVQ28360.1"/>
    </source>
</evidence>
<dbReference type="RefSeq" id="WP_157396476.1">
    <property type="nucleotide sequence ID" value="NZ_WSEL01000003.1"/>
</dbReference>
<reference evidence="1 2" key="1">
    <citation type="submission" date="2019-12" db="EMBL/GenBank/DDBJ databases">
        <authorList>
            <person name="Huq M.A."/>
        </authorList>
    </citation>
    <scope>NUCLEOTIDE SEQUENCE [LARGE SCALE GENOMIC DNA]</scope>
    <source>
        <strain evidence="1 2">MAH-25</strain>
    </source>
</reference>
<dbReference type="Proteomes" id="UP000469385">
    <property type="component" value="Unassembled WGS sequence"/>
</dbReference>
<proteinExistence type="predicted"/>
<dbReference type="Pfam" id="PF11927">
    <property type="entry name" value="HODM_asu-like"/>
    <property type="match status" value="1"/>
</dbReference>
<name>A0A6N8IPZ1_9BURK</name>
<keyword evidence="2" id="KW-1185">Reference proteome</keyword>
<protein>
    <submittedName>
        <fullName evidence="1">DUF3445 domain-containing protein</fullName>
    </submittedName>
</protein>
<dbReference type="InterPro" id="IPR021848">
    <property type="entry name" value="HODM_asu-like"/>
</dbReference>